<keyword evidence="8 16" id="KW-0812">Transmembrane</keyword>
<dbReference type="GO" id="GO:0015451">
    <property type="term" value="F:decarboxylation-driven active transmembrane transporter activity"/>
    <property type="evidence" value="ECO:0007669"/>
    <property type="project" value="UniProtKB-EC"/>
</dbReference>
<feature type="transmembrane region" description="Helical" evidence="16 17">
    <location>
        <begin position="12"/>
        <end position="32"/>
    </location>
</feature>
<evidence type="ECO:0000256" key="4">
    <source>
        <dbReference type="ARBA" id="ARBA00005844"/>
    </source>
</evidence>
<keyword evidence="9 16" id="KW-1278">Translocase</keyword>
<protein>
    <recommendedName>
        <fullName evidence="16">Probable oxaloacetate decarboxylase gamma chain</fullName>
        <ecNumber evidence="16">7.2.4.2</ecNumber>
    </recommendedName>
</protein>
<evidence type="ECO:0000256" key="13">
    <source>
        <dbReference type="ARBA" id="ARBA00023136"/>
    </source>
</evidence>
<evidence type="ECO:0000256" key="8">
    <source>
        <dbReference type="ARBA" id="ARBA00022692"/>
    </source>
</evidence>
<dbReference type="GO" id="GO:0036376">
    <property type="term" value="P:sodium ion export across plasma membrane"/>
    <property type="evidence" value="ECO:0007669"/>
    <property type="project" value="InterPro"/>
</dbReference>
<evidence type="ECO:0000256" key="6">
    <source>
        <dbReference type="ARBA" id="ARBA00022448"/>
    </source>
</evidence>
<comment type="subcellular location">
    <subcellularLocation>
        <location evidence="3 16 17">Cell membrane</location>
        <topology evidence="3 16 17">Single-pass membrane protein</topology>
    </subcellularLocation>
</comment>
<accession>A0A2N5ERQ8</accession>
<organism evidence="18 19">
    <name type="scientific">Chimaeribacter arupi</name>
    <dbReference type="NCBI Taxonomy" id="2060066"/>
    <lineage>
        <taxon>Bacteria</taxon>
        <taxon>Pseudomonadati</taxon>
        <taxon>Pseudomonadota</taxon>
        <taxon>Gammaproteobacteria</taxon>
        <taxon>Enterobacterales</taxon>
        <taxon>Yersiniaceae</taxon>
        <taxon>Chimaeribacter</taxon>
    </lineage>
</organism>
<comment type="function">
    <text evidence="2 16 17">Catalyzes the decarboxylation of oxaloacetate coupled to Na(+) translocation.</text>
</comment>
<keyword evidence="18" id="KW-0456">Lyase</keyword>
<keyword evidence="10 16" id="KW-1133">Transmembrane helix</keyword>
<comment type="caution">
    <text evidence="18">The sequence shown here is derived from an EMBL/GenBank/DDBJ whole genome shotgun (WGS) entry which is preliminary data.</text>
</comment>
<evidence type="ECO:0000256" key="11">
    <source>
        <dbReference type="ARBA" id="ARBA00023053"/>
    </source>
</evidence>
<evidence type="ECO:0000256" key="2">
    <source>
        <dbReference type="ARBA" id="ARBA00003002"/>
    </source>
</evidence>
<evidence type="ECO:0000256" key="14">
    <source>
        <dbReference type="ARBA" id="ARBA00023201"/>
    </source>
</evidence>
<dbReference type="HAMAP" id="MF_00404">
    <property type="entry name" value="OadG"/>
    <property type="match status" value="1"/>
</dbReference>
<gene>
    <name evidence="16" type="primary">oadG</name>
    <name evidence="18" type="ORF">CYR34_03250</name>
</gene>
<evidence type="ECO:0000256" key="9">
    <source>
        <dbReference type="ARBA" id="ARBA00022967"/>
    </source>
</evidence>
<keyword evidence="6 16" id="KW-0813">Transport</keyword>
<comment type="similarity">
    <text evidence="4 16 17">Belongs to the OadG family.</text>
</comment>
<evidence type="ECO:0000313" key="19">
    <source>
        <dbReference type="Proteomes" id="UP000234626"/>
    </source>
</evidence>
<dbReference type="OrthoDB" id="5772594at2"/>
<evidence type="ECO:0000256" key="12">
    <source>
        <dbReference type="ARBA" id="ARBA00023065"/>
    </source>
</evidence>
<evidence type="ECO:0000256" key="15">
    <source>
        <dbReference type="ARBA" id="ARBA00048176"/>
    </source>
</evidence>
<evidence type="ECO:0000313" key="18">
    <source>
        <dbReference type="EMBL" id="PLR52542.1"/>
    </source>
</evidence>
<dbReference type="Pfam" id="PF04277">
    <property type="entry name" value="OAD_gamma"/>
    <property type="match status" value="1"/>
</dbReference>
<evidence type="ECO:0000256" key="1">
    <source>
        <dbReference type="ARBA" id="ARBA00001959"/>
    </source>
</evidence>
<comment type="catalytic activity">
    <reaction evidence="15 16 17">
        <text>oxaloacetate + 2 Na(+)(in) + H(+) = pyruvate + 2 Na(+)(out) + CO2</text>
        <dbReference type="Rhea" id="RHEA:57724"/>
        <dbReference type="ChEBI" id="CHEBI:15361"/>
        <dbReference type="ChEBI" id="CHEBI:15378"/>
        <dbReference type="ChEBI" id="CHEBI:16452"/>
        <dbReference type="ChEBI" id="CHEBI:16526"/>
        <dbReference type="ChEBI" id="CHEBI:29101"/>
        <dbReference type="EC" id="7.2.4.2"/>
    </reaction>
</comment>
<dbReference type="GO" id="GO:0008948">
    <property type="term" value="F:oxaloacetate decarboxylase activity"/>
    <property type="evidence" value="ECO:0007669"/>
    <property type="project" value="UniProtKB-UniRule"/>
</dbReference>
<dbReference type="InterPro" id="IPR005899">
    <property type="entry name" value="Na_pump_deCOase"/>
</dbReference>
<evidence type="ECO:0000256" key="7">
    <source>
        <dbReference type="ARBA" id="ARBA00022475"/>
    </source>
</evidence>
<keyword evidence="19" id="KW-1185">Reference proteome</keyword>
<dbReference type="InterPro" id="IPR023424">
    <property type="entry name" value="OadG"/>
</dbReference>
<evidence type="ECO:0000256" key="10">
    <source>
        <dbReference type="ARBA" id="ARBA00022989"/>
    </source>
</evidence>
<sequence>MSEPGLMREGLALMVCGMGFVMIFLLVLVFALRLMSGIIARFSPPEAPAPAPRAPAADALAPLRPVIAAALHHHRRLHGIH</sequence>
<evidence type="ECO:0000256" key="16">
    <source>
        <dbReference type="HAMAP-Rule" id="MF_00404"/>
    </source>
</evidence>
<evidence type="ECO:0000256" key="3">
    <source>
        <dbReference type="ARBA" id="ARBA00004162"/>
    </source>
</evidence>
<dbReference type="EC" id="7.2.4.2" evidence="16"/>
<dbReference type="GO" id="GO:0015081">
    <property type="term" value="F:sodium ion transmembrane transporter activity"/>
    <property type="evidence" value="ECO:0007669"/>
    <property type="project" value="UniProtKB-UniRule"/>
</dbReference>
<keyword evidence="13 16" id="KW-0472">Membrane</keyword>
<dbReference type="Proteomes" id="UP000234626">
    <property type="component" value="Unassembled WGS sequence"/>
</dbReference>
<reference evidence="18 19" key="1">
    <citation type="submission" date="2017-12" db="EMBL/GenBank/DDBJ databases">
        <title>Characterization of six clinical isolates of Enterochimera gen. nov., a novel genus of the Yersiniaciae family and the three species Enterochimera arupensis sp. nov., Enterochimera coloradensis sp. nov, and Enterochimera californica sp. nov.</title>
        <authorList>
            <person name="Rossi A."/>
            <person name="Fisher M."/>
        </authorList>
    </citation>
    <scope>NUCLEOTIDE SEQUENCE [LARGE SCALE GENOMIC DNA]</scope>
    <source>
        <strain evidence="18 19">2016Iso1</strain>
    </source>
</reference>
<evidence type="ECO:0000256" key="17">
    <source>
        <dbReference type="RuleBase" id="RU004278"/>
    </source>
</evidence>
<dbReference type="EMBL" id="PJZK01000002">
    <property type="protein sequence ID" value="PLR52542.1"/>
    <property type="molecule type" value="Genomic_DNA"/>
</dbReference>
<keyword evidence="12 16" id="KW-0406">Ion transport</keyword>
<dbReference type="NCBIfam" id="TIGR01195">
    <property type="entry name" value="oadG_fam"/>
    <property type="match status" value="1"/>
</dbReference>
<name>A0A2N5ERQ8_9GAMM</name>
<dbReference type="AlphaFoldDB" id="A0A2N5ERQ8"/>
<proteinExistence type="inferred from homology"/>
<evidence type="ECO:0000256" key="5">
    <source>
        <dbReference type="ARBA" id="ARBA00011869"/>
    </source>
</evidence>
<keyword evidence="14 16" id="KW-0739">Sodium transport</keyword>
<comment type="cofactor">
    <cofactor evidence="1 16 17">
        <name>Na(+)</name>
        <dbReference type="ChEBI" id="CHEBI:29101"/>
    </cofactor>
</comment>
<dbReference type="RefSeq" id="WP_101833947.1">
    <property type="nucleotide sequence ID" value="NZ_PJZK01000002.1"/>
</dbReference>
<keyword evidence="11 16" id="KW-0915">Sodium</keyword>
<dbReference type="GO" id="GO:0005886">
    <property type="term" value="C:plasma membrane"/>
    <property type="evidence" value="ECO:0007669"/>
    <property type="project" value="UniProtKB-SubCell"/>
</dbReference>
<comment type="subunit">
    <text evidence="5 16">Heterotrimer of an alpha, a beta and a gamma subunit.</text>
</comment>
<dbReference type="NCBIfam" id="NF002792">
    <property type="entry name" value="PRK02919.1"/>
    <property type="match status" value="1"/>
</dbReference>
<keyword evidence="7 16" id="KW-1003">Cell membrane</keyword>